<protein>
    <submittedName>
        <fullName evidence="1">Uncharacterized protein</fullName>
    </submittedName>
</protein>
<dbReference type="KEGG" id="tbg:TbgDal_VII4512"/>
<dbReference type="EMBL" id="FN554970">
    <property type="protein sequence ID" value="CBH12531.1"/>
    <property type="molecule type" value="Genomic_DNA"/>
</dbReference>
<evidence type="ECO:0000313" key="1">
    <source>
        <dbReference type="EMBL" id="CBH12531.1"/>
    </source>
</evidence>
<sequence length="107" mass="11791">MLWHIFGDVMRRQVAALFGRITYASASEESDWGRGEGGKRNESGVKISTDATVREGGCNGWMPVVFFLKPLFTAAQPLPAPVPPIRETHQNTGTLAHVQALISFFFL</sequence>
<gene>
    <name evidence="1" type="ORF">TbgDal_VII4512</name>
</gene>
<dbReference type="Proteomes" id="UP000002316">
    <property type="component" value="Chromosome 7"/>
</dbReference>
<dbReference type="AlphaFoldDB" id="C9ZSZ6"/>
<dbReference type="RefSeq" id="XP_011774811.1">
    <property type="nucleotide sequence ID" value="XM_011776509.1"/>
</dbReference>
<evidence type="ECO:0000313" key="2">
    <source>
        <dbReference type="Proteomes" id="UP000002316"/>
    </source>
</evidence>
<dbReference type="GeneID" id="23862674"/>
<reference evidence="2" key="1">
    <citation type="journal article" date="2010" name="PLoS Negl. Trop. Dis.">
        <title>The genome sequence of Trypanosoma brucei gambiense, causative agent of chronic human african trypanosomiasis.</title>
        <authorList>
            <person name="Jackson A.P."/>
            <person name="Sanders M."/>
            <person name="Berry A."/>
            <person name="McQuillan J."/>
            <person name="Aslett M.A."/>
            <person name="Quail M.A."/>
            <person name="Chukualim B."/>
            <person name="Capewell P."/>
            <person name="MacLeod A."/>
            <person name="Melville S.E."/>
            <person name="Gibson W."/>
            <person name="Barry J.D."/>
            <person name="Berriman M."/>
            <person name="Hertz-Fowler C."/>
        </authorList>
    </citation>
    <scope>NUCLEOTIDE SEQUENCE [LARGE SCALE GENOMIC DNA]</scope>
    <source>
        <strain evidence="2">MHOM/CI/86/DAL972</strain>
    </source>
</reference>
<organism evidence="1 2">
    <name type="scientific">Trypanosoma brucei gambiense (strain MHOM/CI/86/DAL972)</name>
    <dbReference type="NCBI Taxonomy" id="679716"/>
    <lineage>
        <taxon>Eukaryota</taxon>
        <taxon>Discoba</taxon>
        <taxon>Euglenozoa</taxon>
        <taxon>Kinetoplastea</taxon>
        <taxon>Metakinetoplastina</taxon>
        <taxon>Trypanosomatida</taxon>
        <taxon>Trypanosomatidae</taxon>
        <taxon>Trypanosoma</taxon>
    </lineage>
</organism>
<accession>C9ZSZ6</accession>
<proteinExistence type="predicted"/>
<name>C9ZSZ6_TRYB9</name>